<evidence type="ECO:0000256" key="2">
    <source>
        <dbReference type="ARBA" id="ARBA00023002"/>
    </source>
</evidence>
<name>A0A1R3RFP1_ASPC5</name>
<evidence type="ECO:0008006" key="6">
    <source>
        <dbReference type="Google" id="ProtNLM"/>
    </source>
</evidence>
<dbReference type="InterPro" id="IPR001128">
    <property type="entry name" value="Cyt_P450"/>
</dbReference>
<keyword evidence="2" id="KW-0560">Oxidoreductase</keyword>
<reference evidence="5" key="1">
    <citation type="journal article" date="2017" name="Genome Biol.">
        <title>Comparative genomics reveals high biological diversity and specific adaptations in the industrially and medically important fungal genus Aspergillus.</title>
        <authorList>
            <person name="de Vries R.P."/>
            <person name="Riley R."/>
            <person name="Wiebenga A."/>
            <person name="Aguilar-Osorio G."/>
            <person name="Amillis S."/>
            <person name="Uchima C.A."/>
            <person name="Anderluh G."/>
            <person name="Asadollahi M."/>
            <person name="Askin M."/>
            <person name="Barry K."/>
            <person name="Battaglia E."/>
            <person name="Bayram O."/>
            <person name="Benocci T."/>
            <person name="Braus-Stromeyer S.A."/>
            <person name="Caldana C."/>
            <person name="Canovas D."/>
            <person name="Cerqueira G.C."/>
            <person name="Chen F."/>
            <person name="Chen W."/>
            <person name="Choi C."/>
            <person name="Clum A."/>
            <person name="Dos Santos R.A."/>
            <person name="Damasio A.R."/>
            <person name="Diallinas G."/>
            <person name="Emri T."/>
            <person name="Fekete E."/>
            <person name="Flipphi M."/>
            <person name="Freyberg S."/>
            <person name="Gallo A."/>
            <person name="Gournas C."/>
            <person name="Habgood R."/>
            <person name="Hainaut M."/>
            <person name="Harispe M.L."/>
            <person name="Henrissat B."/>
            <person name="Hilden K.S."/>
            <person name="Hope R."/>
            <person name="Hossain A."/>
            <person name="Karabika E."/>
            <person name="Karaffa L."/>
            <person name="Karanyi Z."/>
            <person name="Krasevec N."/>
            <person name="Kuo A."/>
            <person name="Kusch H."/>
            <person name="LaButti K."/>
            <person name="Lagendijk E.L."/>
            <person name="Lapidus A."/>
            <person name="Levasseur A."/>
            <person name="Lindquist E."/>
            <person name="Lipzen A."/>
            <person name="Logrieco A.F."/>
            <person name="MacCabe A."/>
            <person name="Maekelae M.R."/>
            <person name="Malavazi I."/>
            <person name="Melin P."/>
            <person name="Meyer V."/>
            <person name="Mielnichuk N."/>
            <person name="Miskei M."/>
            <person name="Molnar A.P."/>
            <person name="Mule G."/>
            <person name="Ngan C.Y."/>
            <person name="Orejas M."/>
            <person name="Orosz E."/>
            <person name="Ouedraogo J.P."/>
            <person name="Overkamp K.M."/>
            <person name="Park H.-S."/>
            <person name="Perrone G."/>
            <person name="Piumi F."/>
            <person name="Punt P.J."/>
            <person name="Ram A.F."/>
            <person name="Ramon A."/>
            <person name="Rauscher S."/>
            <person name="Record E."/>
            <person name="Riano-Pachon D.M."/>
            <person name="Robert V."/>
            <person name="Roehrig J."/>
            <person name="Ruller R."/>
            <person name="Salamov A."/>
            <person name="Salih N.S."/>
            <person name="Samson R.A."/>
            <person name="Sandor E."/>
            <person name="Sanguinetti M."/>
            <person name="Schuetze T."/>
            <person name="Sepcic K."/>
            <person name="Shelest E."/>
            <person name="Sherlock G."/>
            <person name="Sophianopoulou V."/>
            <person name="Squina F.M."/>
            <person name="Sun H."/>
            <person name="Susca A."/>
            <person name="Todd R.B."/>
            <person name="Tsang A."/>
            <person name="Unkles S.E."/>
            <person name="van de Wiele N."/>
            <person name="van Rossen-Uffink D."/>
            <person name="Oliveira J.V."/>
            <person name="Vesth T.C."/>
            <person name="Visser J."/>
            <person name="Yu J.-H."/>
            <person name="Zhou M."/>
            <person name="Andersen M.R."/>
            <person name="Archer D.B."/>
            <person name="Baker S.E."/>
            <person name="Benoit I."/>
            <person name="Brakhage A.A."/>
            <person name="Braus G.H."/>
            <person name="Fischer R."/>
            <person name="Frisvad J.C."/>
            <person name="Goldman G.H."/>
            <person name="Houbraken J."/>
            <person name="Oakley B."/>
            <person name="Pocsi I."/>
            <person name="Scazzocchio C."/>
            <person name="Seiboth B."/>
            <person name="vanKuyk P.A."/>
            <person name="Wortman J."/>
            <person name="Dyer P.S."/>
            <person name="Grigoriev I.V."/>
        </authorList>
    </citation>
    <scope>NUCLEOTIDE SEQUENCE [LARGE SCALE GENOMIC DNA]</scope>
    <source>
        <strain evidence="5">ITEM 5010</strain>
    </source>
</reference>
<dbReference type="OrthoDB" id="6692864at2759"/>
<dbReference type="PRINTS" id="PR00385">
    <property type="entry name" value="P450"/>
</dbReference>
<dbReference type="CDD" id="cd11061">
    <property type="entry name" value="CYP67-like"/>
    <property type="match status" value="1"/>
</dbReference>
<sequence length="488" mass="55563">MSICFNTGLTISMVIYRVFLHRLRSFPGPFAARVSKLYAFTLQWKSWQYFSDQVVLQHKYGDFVRTGPREITIFHPSAIPIIYGSQSRCIKSAWYHQVSRLDTETSVNTTRDPALHRVRRRAWDRGLGVKALAQYEPRVNSKANSLITQLKSRLNKPLNISQWSMFYAFDVMGLVGFSHDFKQLESATEHYAIKGMHDQLFMLGLLNQIPWLSYPLNALQPLSGGFGLFKMYCSRMVKERLLKYKQSHAETPQDVISWLLKAQAEHDRSAPPTSKALDEDSNVLILAGSDTTANTLACVFHYLASNPSVYQTLQAQLDKLFPHPDQSYSYTKLRNLPYLDAILKETMRLKPAVPSGQPRVTPPDGLHIGEVWIPGDVNVLVPQYAVHRDERFFPRANEFIPDRWLNKDDCLRGDEQAYFPFQIGPRGCVGKEFAMMTMRSFVSCVARNFDIGFAPGEDGVEFDMRARDDLALNVGPLYLVLSERASSG</sequence>
<dbReference type="Pfam" id="PF00067">
    <property type="entry name" value="p450"/>
    <property type="match status" value="1"/>
</dbReference>
<dbReference type="OMA" id="AMMELRM"/>
<protein>
    <recommendedName>
        <fullName evidence="6">Cytochrome P450</fullName>
    </recommendedName>
</protein>
<keyword evidence="5" id="KW-1185">Reference proteome</keyword>
<evidence type="ECO:0000256" key="3">
    <source>
        <dbReference type="ARBA" id="ARBA00023033"/>
    </source>
</evidence>
<gene>
    <name evidence="4" type="ORF">ASPCADRAFT_132356</name>
</gene>
<dbReference type="STRING" id="602072.A0A1R3RFP1"/>
<keyword evidence="3" id="KW-0503">Monooxygenase</keyword>
<dbReference type="SUPFAM" id="SSF48264">
    <property type="entry name" value="Cytochrome P450"/>
    <property type="match status" value="1"/>
</dbReference>
<dbReference type="GO" id="GO:0016705">
    <property type="term" value="F:oxidoreductase activity, acting on paired donors, with incorporation or reduction of molecular oxygen"/>
    <property type="evidence" value="ECO:0007669"/>
    <property type="project" value="InterPro"/>
</dbReference>
<dbReference type="Gene3D" id="1.10.630.10">
    <property type="entry name" value="Cytochrome P450"/>
    <property type="match status" value="1"/>
</dbReference>
<evidence type="ECO:0000313" key="5">
    <source>
        <dbReference type="Proteomes" id="UP000188318"/>
    </source>
</evidence>
<comment type="similarity">
    <text evidence="1">Belongs to the cytochrome P450 family.</text>
</comment>
<dbReference type="GO" id="GO:0020037">
    <property type="term" value="F:heme binding"/>
    <property type="evidence" value="ECO:0007669"/>
    <property type="project" value="InterPro"/>
</dbReference>
<organism evidence="4 5">
    <name type="scientific">Aspergillus carbonarius (strain ITEM 5010)</name>
    <dbReference type="NCBI Taxonomy" id="602072"/>
    <lineage>
        <taxon>Eukaryota</taxon>
        <taxon>Fungi</taxon>
        <taxon>Dikarya</taxon>
        <taxon>Ascomycota</taxon>
        <taxon>Pezizomycotina</taxon>
        <taxon>Eurotiomycetes</taxon>
        <taxon>Eurotiomycetidae</taxon>
        <taxon>Eurotiales</taxon>
        <taxon>Aspergillaceae</taxon>
        <taxon>Aspergillus</taxon>
        <taxon>Aspergillus subgen. Circumdati</taxon>
    </lineage>
</organism>
<accession>A0A1R3RFP1</accession>
<proteinExistence type="inferred from homology"/>
<dbReference type="GO" id="GO:0005506">
    <property type="term" value="F:iron ion binding"/>
    <property type="evidence" value="ECO:0007669"/>
    <property type="project" value="InterPro"/>
</dbReference>
<dbReference type="AlphaFoldDB" id="A0A1R3RFP1"/>
<dbReference type="EMBL" id="KV907504">
    <property type="protein sequence ID" value="OOF93298.1"/>
    <property type="molecule type" value="Genomic_DNA"/>
</dbReference>
<evidence type="ECO:0000313" key="4">
    <source>
        <dbReference type="EMBL" id="OOF93298.1"/>
    </source>
</evidence>
<dbReference type="Proteomes" id="UP000188318">
    <property type="component" value="Unassembled WGS sequence"/>
</dbReference>
<dbReference type="VEuPathDB" id="FungiDB:ASPCADRAFT_132356"/>
<dbReference type="InterPro" id="IPR050121">
    <property type="entry name" value="Cytochrome_P450_monoxygenase"/>
</dbReference>
<dbReference type="PANTHER" id="PTHR24305">
    <property type="entry name" value="CYTOCHROME P450"/>
    <property type="match status" value="1"/>
</dbReference>
<dbReference type="PANTHER" id="PTHR24305:SF78">
    <property type="entry name" value="P450, PUTATIVE (EUROFUNG)-RELATED"/>
    <property type="match status" value="1"/>
</dbReference>
<dbReference type="InterPro" id="IPR036396">
    <property type="entry name" value="Cyt_P450_sf"/>
</dbReference>
<evidence type="ECO:0000256" key="1">
    <source>
        <dbReference type="ARBA" id="ARBA00010617"/>
    </source>
</evidence>
<dbReference type="GO" id="GO:0004497">
    <property type="term" value="F:monooxygenase activity"/>
    <property type="evidence" value="ECO:0007669"/>
    <property type="project" value="UniProtKB-KW"/>
</dbReference>